<dbReference type="InterPro" id="IPR011047">
    <property type="entry name" value="Quinoprotein_ADH-like_sf"/>
</dbReference>
<reference evidence="1 2" key="1">
    <citation type="submission" date="2016-10" db="EMBL/GenBank/DDBJ databases">
        <authorList>
            <person name="de Groot N.N."/>
        </authorList>
    </citation>
    <scope>NUCLEOTIDE SEQUENCE [LARGE SCALE GENOMIC DNA]</scope>
    <source>
        <strain evidence="1 2">DSM 6793</strain>
    </source>
</reference>
<dbReference type="PANTHER" id="PTHR42754">
    <property type="entry name" value="ENDOGLUCANASE"/>
    <property type="match status" value="1"/>
</dbReference>
<dbReference type="SUPFAM" id="SSF50998">
    <property type="entry name" value="Quinoprotein alcohol dehydrogenase-like"/>
    <property type="match status" value="1"/>
</dbReference>
<keyword evidence="2" id="KW-1185">Reference proteome</keyword>
<dbReference type="PANTHER" id="PTHR42754:SF1">
    <property type="entry name" value="LIPOPROTEIN"/>
    <property type="match status" value="1"/>
</dbReference>
<evidence type="ECO:0000313" key="2">
    <source>
        <dbReference type="Proteomes" id="UP000199514"/>
    </source>
</evidence>
<dbReference type="STRING" id="927664.SAMN05421780_102276"/>
<protein>
    <recommendedName>
        <fullName evidence="3">Por secretion system C-terminal sorting domain-containing protein</fullName>
    </recommendedName>
</protein>
<evidence type="ECO:0008006" key="3">
    <source>
        <dbReference type="Google" id="ProtNLM"/>
    </source>
</evidence>
<dbReference type="AlphaFoldDB" id="A0A1I1FWQ9"/>
<name>A0A1I1FWQ9_9BACT</name>
<dbReference type="Proteomes" id="UP000199514">
    <property type="component" value="Unassembled WGS sequence"/>
</dbReference>
<dbReference type="OrthoDB" id="922614at2"/>
<accession>A0A1I1FWQ9</accession>
<proteinExistence type="predicted"/>
<dbReference type="EMBL" id="FOLE01000002">
    <property type="protein sequence ID" value="SFC01420.1"/>
    <property type="molecule type" value="Genomic_DNA"/>
</dbReference>
<sequence>MKKLLLILLSILLHQVLYSQSVLWEKKYNIYYMDYADAIVPMPQSSNYLFTGSLCKFGIDCGYRGLYVGKLLSNGDTAWVKNLNIITSEAASITQDRDGLHYWIVAQERAFDYQQHLLKLDSNGVVLAHYTHTYMVGNNGNVVSNCRGKSMSNGDLLVVGQTTFSSTPNMAWDAYVGRYRGNGDLVWAKSFNLGYYTEGYYVEGMANGHYWVSGSVNSSIWGMELDTSGNVIRQHIFYTRPTYAKIYNAYVQQLPNQKYLVIGGSVWTNPVRRYVGLYDSNYNLVWQQPEQVGNCFPAYITSDTSIVLGAGMMVNNVYNTTLTKYKQNGSVLWSTNFTGGAYPQTKTISSIAFTGDGDAVFAGYIDSPNPAAFDLYFMKVGGIGLPYLPETDSSWLVGTKDIIAKAPPINLWPNPAASVVNVSVPYAGGVFVLRDIVGREQKRVVFSENHILVSVAGLATGVYAAEWQRPDGTLINRKKLIINF</sequence>
<evidence type="ECO:0000313" key="1">
    <source>
        <dbReference type="EMBL" id="SFC01420.1"/>
    </source>
</evidence>
<dbReference type="RefSeq" id="WP_091508681.1">
    <property type="nucleotide sequence ID" value="NZ_FOLE01000002.1"/>
</dbReference>
<organism evidence="1 2">
    <name type="scientific">Flexibacter flexilis DSM 6793</name>
    <dbReference type="NCBI Taxonomy" id="927664"/>
    <lineage>
        <taxon>Bacteria</taxon>
        <taxon>Pseudomonadati</taxon>
        <taxon>Bacteroidota</taxon>
        <taxon>Cytophagia</taxon>
        <taxon>Cytophagales</taxon>
        <taxon>Flexibacteraceae</taxon>
        <taxon>Flexibacter</taxon>
    </lineage>
</organism>
<gene>
    <name evidence="1" type="ORF">SAMN05421780_102276</name>
</gene>